<gene>
    <name evidence="4" type="ORF">AMECASPLE_028297</name>
</gene>
<reference evidence="4 5" key="1">
    <citation type="submission" date="2021-06" db="EMBL/GenBank/DDBJ databases">
        <authorList>
            <person name="Palmer J.M."/>
        </authorList>
    </citation>
    <scope>NUCLEOTIDE SEQUENCE [LARGE SCALE GENOMIC DNA]</scope>
    <source>
        <strain evidence="4 5">AS_MEX2019</strain>
        <tissue evidence="4">Muscle</tissue>
    </source>
</reference>
<keyword evidence="2" id="KW-1015">Disulfide bond</keyword>
<name>A0ABV0Z3Q7_9TELE</name>
<feature type="non-terminal residue" evidence="4">
    <location>
        <position position="1"/>
    </location>
</feature>
<accession>A0ABV0Z3Q7</accession>
<keyword evidence="5" id="KW-1185">Reference proteome</keyword>
<evidence type="ECO:0000256" key="2">
    <source>
        <dbReference type="ARBA" id="ARBA00023157"/>
    </source>
</evidence>
<dbReference type="Proteomes" id="UP001469553">
    <property type="component" value="Unassembled WGS sequence"/>
</dbReference>
<dbReference type="InterPro" id="IPR001390">
    <property type="entry name" value="GABAAa_rcpt"/>
</dbReference>
<sequence length="108" mass="12085">AYTNNEVIYLWTQGDERSVSVAEDGSRLNQYDLLGHVIGKETISSSTVSGDLCSQIASALLQEEESFSVKRRSLHKLPSFQTPQWKHHPKQTSLSHLPINSEPVSCPY</sequence>
<evidence type="ECO:0000313" key="5">
    <source>
        <dbReference type="Proteomes" id="UP001469553"/>
    </source>
</evidence>
<evidence type="ECO:0000256" key="3">
    <source>
        <dbReference type="SAM" id="MobiDB-lite"/>
    </source>
</evidence>
<comment type="subcellular location">
    <subcellularLocation>
        <location evidence="1">Cell membrane</location>
        <topology evidence="1">Multi-pass membrane protein</topology>
    </subcellularLocation>
</comment>
<protein>
    <submittedName>
        <fullName evidence="4">Uncharacterized protein</fullName>
    </submittedName>
</protein>
<feature type="region of interest" description="Disordered" evidence="3">
    <location>
        <begin position="80"/>
        <end position="108"/>
    </location>
</feature>
<dbReference type="PRINTS" id="PR01079">
    <property type="entry name" value="GABAARALPHA"/>
</dbReference>
<organism evidence="4 5">
    <name type="scientific">Ameca splendens</name>
    <dbReference type="NCBI Taxonomy" id="208324"/>
    <lineage>
        <taxon>Eukaryota</taxon>
        <taxon>Metazoa</taxon>
        <taxon>Chordata</taxon>
        <taxon>Craniata</taxon>
        <taxon>Vertebrata</taxon>
        <taxon>Euteleostomi</taxon>
        <taxon>Actinopterygii</taxon>
        <taxon>Neopterygii</taxon>
        <taxon>Teleostei</taxon>
        <taxon>Neoteleostei</taxon>
        <taxon>Acanthomorphata</taxon>
        <taxon>Ovalentaria</taxon>
        <taxon>Atherinomorphae</taxon>
        <taxon>Cyprinodontiformes</taxon>
        <taxon>Goodeidae</taxon>
        <taxon>Ameca</taxon>
    </lineage>
</organism>
<comment type="caution">
    <text evidence="4">The sequence shown here is derived from an EMBL/GenBank/DDBJ whole genome shotgun (WGS) entry which is preliminary data.</text>
</comment>
<evidence type="ECO:0000313" key="4">
    <source>
        <dbReference type="EMBL" id="MEQ2300686.1"/>
    </source>
</evidence>
<dbReference type="EMBL" id="JAHRIP010050122">
    <property type="protein sequence ID" value="MEQ2300686.1"/>
    <property type="molecule type" value="Genomic_DNA"/>
</dbReference>
<proteinExistence type="predicted"/>
<evidence type="ECO:0000256" key="1">
    <source>
        <dbReference type="ARBA" id="ARBA00004651"/>
    </source>
</evidence>